<reference evidence="3" key="1">
    <citation type="journal article" date="2019" name="Int. J. Syst. Evol. Microbiol.">
        <title>The Global Catalogue of Microorganisms (GCM) 10K type strain sequencing project: providing services to taxonomists for standard genome sequencing and annotation.</title>
        <authorList>
            <consortium name="The Broad Institute Genomics Platform"/>
            <consortium name="The Broad Institute Genome Sequencing Center for Infectious Disease"/>
            <person name="Wu L."/>
            <person name="Ma J."/>
        </authorList>
    </citation>
    <scope>NUCLEOTIDE SEQUENCE [LARGE SCALE GENOMIC DNA]</scope>
    <source>
        <strain evidence="3">JCM 16374</strain>
    </source>
</reference>
<dbReference type="EMBL" id="BAAARK010000061">
    <property type="protein sequence ID" value="GAA2692392.1"/>
    <property type="molecule type" value="Genomic_DNA"/>
</dbReference>
<dbReference type="Proteomes" id="UP001500994">
    <property type="component" value="Unassembled WGS sequence"/>
</dbReference>
<protein>
    <submittedName>
        <fullName evidence="2">Uncharacterized protein</fullName>
    </submittedName>
</protein>
<name>A0ABP6FK06_9ACTN</name>
<feature type="region of interest" description="Disordered" evidence="1">
    <location>
        <begin position="34"/>
        <end position="61"/>
    </location>
</feature>
<feature type="region of interest" description="Disordered" evidence="1">
    <location>
        <begin position="144"/>
        <end position="180"/>
    </location>
</feature>
<gene>
    <name evidence="2" type="ORF">GCM10009864_78760</name>
</gene>
<feature type="region of interest" description="Disordered" evidence="1">
    <location>
        <begin position="217"/>
        <end position="236"/>
    </location>
</feature>
<evidence type="ECO:0000256" key="1">
    <source>
        <dbReference type="SAM" id="MobiDB-lite"/>
    </source>
</evidence>
<proteinExistence type="predicted"/>
<feature type="compositionally biased region" description="Polar residues" evidence="1">
    <location>
        <begin position="221"/>
        <end position="236"/>
    </location>
</feature>
<evidence type="ECO:0000313" key="2">
    <source>
        <dbReference type="EMBL" id="GAA2692392.1"/>
    </source>
</evidence>
<sequence>MVVQDRSGQDESTRKRVCEAVVTAFATAQRVAALHSGDRPRDEQPGYQCQAGPAHGDTPGRVPVRARQGGAVHATAYRARCRACADAASEVYRAIADAPPGEQLVVVSPLPCVQISLAAAPLLDVGRDEDTARWPATVARERRDVRRRPGPGRAAGCEGDGAQERRRPEGEAVGGPMVRRDGREPIRLGAVIGVLVTERAWEPPAGGATLREWWAAIAPSSPDTSRRSASTRTPGG</sequence>
<comment type="caution">
    <text evidence="2">The sequence shown here is derived from an EMBL/GenBank/DDBJ whole genome shotgun (WGS) entry which is preliminary data.</text>
</comment>
<evidence type="ECO:0000313" key="3">
    <source>
        <dbReference type="Proteomes" id="UP001500994"/>
    </source>
</evidence>
<keyword evidence="3" id="KW-1185">Reference proteome</keyword>
<organism evidence="2 3">
    <name type="scientific">Streptomyces lunalinharesii</name>
    <dbReference type="NCBI Taxonomy" id="333384"/>
    <lineage>
        <taxon>Bacteria</taxon>
        <taxon>Bacillati</taxon>
        <taxon>Actinomycetota</taxon>
        <taxon>Actinomycetes</taxon>
        <taxon>Kitasatosporales</taxon>
        <taxon>Streptomycetaceae</taxon>
        <taxon>Streptomyces</taxon>
    </lineage>
</organism>
<accession>A0ABP6FK06</accession>